<keyword evidence="2" id="KW-1185">Reference proteome</keyword>
<dbReference type="RefSeq" id="WP_191005466.1">
    <property type="nucleotide sequence ID" value="NZ_JACXAD010000012.1"/>
</dbReference>
<dbReference type="AlphaFoldDB" id="A0A927BEL9"/>
<sequence>MFTEIRLITKRGNIVQEPNPDWSSKSRIHCACCLEIGFGDKIIWLKGNTIRLSSLIDFYNKLAQSVTNPDNDFHKYEFYHNDGNIAFEWARIGSTTFKFTVKIRHFSDSKILIDKYYWSGHLYDYRHAFFLYIMSILTQRTNEAVCIAIGETFSEKQEQNNYEFKIGQKIKIKAGGNVKTIREGYIINRFFHHREKRSMYQILENGKKLKKRCYASDFEIQ</sequence>
<proteinExistence type="predicted"/>
<accession>A0A927BEL9</accession>
<evidence type="ECO:0000313" key="1">
    <source>
        <dbReference type="EMBL" id="MBD2768659.1"/>
    </source>
</evidence>
<dbReference type="Proteomes" id="UP000612233">
    <property type="component" value="Unassembled WGS sequence"/>
</dbReference>
<comment type="caution">
    <text evidence="1">The sequence shown here is derived from an EMBL/GenBank/DDBJ whole genome shotgun (WGS) entry which is preliminary data.</text>
</comment>
<dbReference type="EMBL" id="JACXAD010000012">
    <property type="protein sequence ID" value="MBD2768659.1"/>
    <property type="molecule type" value="Genomic_DNA"/>
</dbReference>
<reference evidence="1" key="1">
    <citation type="submission" date="2020-09" db="EMBL/GenBank/DDBJ databases">
        <authorList>
            <person name="Kim M.K."/>
        </authorList>
    </citation>
    <scope>NUCLEOTIDE SEQUENCE</scope>
    <source>
        <strain evidence="1">BT664</strain>
    </source>
</reference>
<name>A0A927BEL9_9BACT</name>
<evidence type="ECO:0000313" key="2">
    <source>
        <dbReference type="Proteomes" id="UP000612233"/>
    </source>
</evidence>
<organism evidence="1 2">
    <name type="scientific">Hymenobacter montanus</name>
    <dbReference type="NCBI Taxonomy" id="2771359"/>
    <lineage>
        <taxon>Bacteria</taxon>
        <taxon>Pseudomonadati</taxon>
        <taxon>Bacteroidota</taxon>
        <taxon>Cytophagia</taxon>
        <taxon>Cytophagales</taxon>
        <taxon>Hymenobacteraceae</taxon>
        <taxon>Hymenobacter</taxon>
    </lineage>
</organism>
<gene>
    <name evidence="1" type="ORF">IC235_12255</name>
</gene>
<protein>
    <submittedName>
        <fullName evidence="1">Uncharacterized protein</fullName>
    </submittedName>
</protein>